<feature type="transmembrane region" description="Helical" evidence="2">
    <location>
        <begin position="327"/>
        <end position="351"/>
    </location>
</feature>
<evidence type="ECO:0000256" key="2">
    <source>
        <dbReference type="SAM" id="Phobius"/>
    </source>
</evidence>
<keyword evidence="1" id="KW-0620">Polyamine biosynthesis</keyword>
<proteinExistence type="predicted"/>
<evidence type="ECO:0000313" key="3">
    <source>
        <dbReference type="EMBL" id="MFK3865041.1"/>
    </source>
</evidence>
<reference evidence="3 4" key="1">
    <citation type="submission" date="2024-11" db="EMBL/GenBank/DDBJ databases">
        <title>The Natural Products Discovery Center: Release of the First 8490 Sequenced Strains for Exploring Actinobacteria Biosynthetic Diversity.</title>
        <authorList>
            <person name="Kalkreuter E."/>
            <person name="Kautsar S.A."/>
            <person name="Yang D."/>
            <person name="Bader C.D."/>
            <person name="Teijaro C.N."/>
            <person name="Fluegel L."/>
            <person name="Davis C.M."/>
            <person name="Simpson J.R."/>
            <person name="Lauterbach L."/>
            <person name="Steele A.D."/>
            <person name="Gui C."/>
            <person name="Meng S."/>
            <person name="Li G."/>
            <person name="Viehrig K."/>
            <person name="Ye F."/>
            <person name="Su P."/>
            <person name="Kiefer A.F."/>
            <person name="Nichols A."/>
            <person name="Cepeda A.J."/>
            <person name="Yan W."/>
            <person name="Fan B."/>
            <person name="Jiang Y."/>
            <person name="Adhikari A."/>
            <person name="Zheng C.-J."/>
            <person name="Schuster L."/>
            <person name="Cowan T.M."/>
            <person name="Smanski M.J."/>
            <person name="Chevrette M.G."/>
            <person name="De Carvalho L.P.S."/>
            <person name="Shen B."/>
        </authorList>
    </citation>
    <scope>NUCLEOTIDE SEQUENCE [LARGE SCALE GENOMIC DNA]</scope>
    <source>
        <strain evidence="3 4">NPDC078403</strain>
    </source>
</reference>
<dbReference type="SUPFAM" id="SSF53335">
    <property type="entry name" value="S-adenosyl-L-methionine-dependent methyltransferases"/>
    <property type="match status" value="1"/>
</dbReference>
<keyword evidence="2" id="KW-0812">Transmembrane</keyword>
<dbReference type="Proteomes" id="UP001620262">
    <property type="component" value="Unassembled WGS sequence"/>
</dbReference>
<gene>
    <name evidence="3" type="ORF">ACI2JU_14355</name>
</gene>
<sequence length="669" mass="75330">MQRILSTFIIFVSAFLLFQIQPILSKELLPEFGGGASVWSTSLFFYQSMLLLGYLYAHLLSRYQLKRQLFIHTLLVAVSSIITFNTIEVSLFLSLTPAWSVIAKLFLQVGLVFMLLSATSVLLQRWYIESTAMTVPYQWYSLSNLGSLLALLSYPFIFEVLFSIDEQKSYWTVGLFAYCILLLCLIYVLFSNGSIADKAITKSKTTLLVKPNWLWIAFSATSSMMLIATTQMISINIPPMPLIWALPLVIYLLTFSYAFASAKSYNRAHWTYLLIFSAFAGLMMFFLGSQFNALAQLVIYSFILFIVCMICHGELRKLAPDGSLLTVFYLYIALGGVIGSLLSALVAPLLFEQITEFIVALAVALSLFIYTLFTQTTKTSSCYKIALLATLVIWGTGYSYLFVNFNQYNLASERNFYGYVTVKDITTPDLAERRLIDGTTIHGSQPLNKQTELTNSYYHHHTGIAKSLSALKKQQDLNIGIIGLGAGVLAKFGDKFDKIRFYELNPAVYNMAMNYFSYLTDSPARIDVAIGDGRITLTKEQKNNAPLMNALIIDAFSSDVIPTHLLTEEAFQLYWQRLTKGGLLIIHISNNHIDLMPVLQAHSKRFDKSLIKFNYSGTQLGSQWVVMTNNQAFLNSIAMTDLSPITPYSTVHLAQWTDQKHSLIPLLKL</sequence>
<feature type="transmembrane region" description="Helical" evidence="2">
    <location>
        <begin position="139"/>
        <end position="158"/>
    </location>
</feature>
<keyword evidence="2" id="KW-1133">Transmembrane helix</keyword>
<evidence type="ECO:0000256" key="1">
    <source>
        <dbReference type="ARBA" id="ARBA00023115"/>
    </source>
</evidence>
<organism evidence="3 4">
    <name type="scientific">Pseudoalteromonas rhizosphaerae</name>
    <dbReference type="NCBI Taxonomy" id="2518973"/>
    <lineage>
        <taxon>Bacteria</taxon>
        <taxon>Pseudomonadati</taxon>
        <taxon>Pseudomonadota</taxon>
        <taxon>Gammaproteobacteria</taxon>
        <taxon>Alteromonadales</taxon>
        <taxon>Pseudoalteromonadaceae</taxon>
        <taxon>Pseudoalteromonas</taxon>
    </lineage>
</organism>
<feature type="transmembrane region" description="Helical" evidence="2">
    <location>
        <begin position="170"/>
        <end position="192"/>
    </location>
</feature>
<feature type="transmembrane region" description="Helical" evidence="2">
    <location>
        <begin position="297"/>
        <end position="315"/>
    </location>
</feature>
<dbReference type="RefSeq" id="WP_404675770.1">
    <property type="nucleotide sequence ID" value="NZ_JBJDOT010000020.1"/>
</dbReference>
<dbReference type="Gene3D" id="3.40.50.150">
    <property type="entry name" value="Vaccinia Virus protein VP39"/>
    <property type="match status" value="1"/>
</dbReference>
<feature type="transmembrane region" description="Helical" evidence="2">
    <location>
        <begin position="213"/>
        <end position="235"/>
    </location>
</feature>
<name>A0ABW8L370_9GAMM</name>
<keyword evidence="2" id="KW-0472">Membrane</keyword>
<dbReference type="EMBL" id="JBJDOT010000020">
    <property type="protein sequence ID" value="MFK3865041.1"/>
    <property type="molecule type" value="Genomic_DNA"/>
</dbReference>
<feature type="transmembrane region" description="Helical" evidence="2">
    <location>
        <begin position="69"/>
        <end position="93"/>
    </location>
</feature>
<comment type="caution">
    <text evidence="3">The sequence shown here is derived from an EMBL/GenBank/DDBJ whole genome shotgun (WGS) entry which is preliminary data.</text>
</comment>
<keyword evidence="4" id="KW-1185">Reference proteome</keyword>
<accession>A0ABW8L370</accession>
<feature type="transmembrane region" description="Helical" evidence="2">
    <location>
        <begin position="385"/>
        <end position="403"/>
    </location>
</feature>
<feature type="transmembrane region" description="Helical" evidence="2">
    <location>
        <begin position="272"/>
        <end position="291"/>
    </location>
</feature>
<evidence type="ECO:0000313" key="4">
    <source>
        <dbReference type="Proteomes" id="UP001620262"/>
    </source>
</evidence>
<dbReference type="PANTHER" id="PTHR43317:SF1">
    <property type="entry name" value="THERMOSPERMINE SYNTHASE ACAULIS5"/>
    <property type="match status" value="1"/>
</dbReference>
<protein>
    <submittedName>
        <fullName evidence="3">Spermidine synthase</fullName>
    </submittedName>
</protein>
<feature type="transmembrane region" description="Helical" evidence="2">
    <location>
        <begin position="241"/>
        <end position="260"/>
    </location>
</feature>
<feature type="transmembrane region" description="Helical" evidence="2">
    <location>
        <begin position="35"/>
        <end position="57"/>
    </location>
</feature>
<feature type="transmembrane region" description="Helical" evidence="2">
    <location>
        <begin position="357"/>
        <end position="373"/>
    </location>
</feature>
<dbReference type="InterPro" id="IPR029063">
    <property type="entry name" value="SAM-dependent_MTases_sf"/>
</dbReference>
<feature type="transmembrane region" description="Helical" evidence="2">
    <location>
        <begin position="105"/>
        <end position="127"/>
    </location>
</feature>
<dbReference type="PANTHER" id="PTHR43317">
    <property type="entry name" value="THERMOSPERMINE SYNTHASE ACAULIS5"/>
    <property type="match status" value="1"/>
</dbReference>
<dbReference type="NCBIfam" id="NF037959">
    <property type="entry name" value="MFS_SpdSyn"/>
    <property type="match status" value="1"/>
</dbReference>